<dbReference type="Ensembl" id="ENSMMOT00000024113.1">
    <property type="protein sequence ID" value="ENSMMOP00000023717.1"/>
    <property type="gene ID" value="ENSMMOG00000018054.1"/>
</dbReference>
<feature type="region of interest" description="Disordered" evidence="1">
    <location>
        <begin position="1"/>
        <end position="35"/>
    </location>
</feature>
<feature type="region of interest" description="Disordered" evidence="1">
    <location>
        <begin position="69"/>
        <end position="90"/>
    </location>
</feature>
<name>A0A3Q4BRB5_MOLML</name>
<sequence>PQAGGRLAVAARRHRAPETQDLTEEETPEVPAEPIDTTEVPLLFLPEHSYLLLGTQIETWMQFPVAEPAAEPGAKPEPVAAPAEEMVVVS</sequence>
<dbReference type="AlphaFoldDB" id="A0A3Q4BRB5"/>
<dbReference type="Proteomes" id="UP000261620">
    <property type="component" value="Unplaced"/>
</dbReference>
<evidence type="ECO:0000313" key="3">
    <source>
        <dbReference type="Proteomes" id="UP000261620"/>
    </source>
</evidence>
<reference evidence="2" key="1">
    <citation type="submission" date="2025-08" db="UniProtKB">
        <authorList>
            <consortium name="Ensembl"/>
        </authorList>
    </citation>
    <scope>IDENTIFICATION</scope>
</reference>
<protein>
    <submittedName>
        <fullName evidence="2">Uncharacterized protein</fullName>
    </submittedName>
</protein>
<accession>A0A3Q4BRB5</accession>
<evidence type="ECO:0000313" key="2">
    <source>
        <dbReference type="Ensembl" id="ENSMMOP00000023717.1"/>
    </source>
</evidence>
<reference evidence="2" key="2">
    <citation type="submission" date="2025-09" db="UniProtKB">
        <authorList>
            <consortium name="Ensembl"/>
        </authorList>
    </citation>
    <scope>IDENTIFICATION</scope>
</reference>
<keyword evidence="3" id="KW-1185">Reference proteome</keyword>
<organism evidence="2 3">
    <name type="scientific">Mola mola</name>
    <name type="common">Ocean sunfish</name>
    <name type="synonym">Tetraodon mola</name>
    <dbReference type="NCBI Taxonomy" id="94237"/>
    <lineage>
        <taxon>Eukaryota</taxon>
        <taxon>Metazoa</taxon>
        <taxon>Chordata</taxon>
        <taxon>Craniata</taxon>
        <taxon>Vertebrata</taxon>
        <taxon>Euteleostomi</taxon>
        <taxon>Actinopterygii</taxon>
        <taxon>Neopterygii</taxon>
        <taxon>Teleostei</taxon>
        <taxon>Neoteleostei</taxon>
        <taxon>Acanthomorphata</taxon>
        <taxon>Eupercaria</taxon>
        <taxon>Tetraodontiformes</taxon>
        <taxon>Molidae</taxon>
        <taxon>Mola</taxon>
    </lineage>
</organism>
<proteinExistence type="predicted"/>
<evidence type="ECO:0000256" key="1">
    <source>
        <dbReference type="SAM" id="MobiDB-lite"/>
    </source>
</evidence>